<evidence type="ECO:0000256" key="5">
    <source>
        <dbReference type="ARBA" id="ARBA00023004"/>
    </source>
</evidence>
<evidence type="ECO:0000256" key="1">
    <source>
        <dbReference type="ARBA" id="ARBA00010617"/>
    </source>
</evidence>
<dbReference type="SUPFAM" id="SSF48264">
    <property type="entry name" value="Cytochrome P450"/>
    <property type="match status" value="1"/>
</dbReference>
<evidence type="ECO:0000256" key="3">
    <source>
        <dbReference type="ARBA" id="ARBA00022723"/>
    </source>
</evidence>
<dbReference type="GO" id="GO:0005506">
    <property type="term" value="F:iron ion binding"/>
    <property type="evidence" value="ECO:0007669"/>
    <property type="project" value="InterPro"/>
</dbReference>
<sequence>MVTTFPDVLDDDVDYALDELDDFHERLAALRARRPAAWVRCFGEKAVLFTSYELVNAAFKDEATFPSAEFYGNVVTDVMGRNIQCMEGVEHKTNRALVSPGFRQRLMPGIVGPLLEPVAHELIDRFVDRGEADLVSEFTRRYPAKVILAMLGLPQTDEDDVTRWALGMLDIQRSHAHAVQCSQEFERYVQPHLDARRDAPGDDLLSKLAVEEVDGTRLTDEEIFAFLKLLFPAGADTTYLGLGSTLLGLLTHPSELAKMVADPEGRSAAAAEEGLRWNPPVPLLPRRNRHDVVWHDIAIPAGTHLLFGIGPANRDPAVFTDPDRFDLDRPIPNTLAFGFGVHYCLGAHLARTEMAIALRVIFERLPNLRLVDDADVRVTGAFIQLLRGPNRLPVRFDG</sequence>
<protein>
    <submittedName>
        <fullName evidence="7">Unannotated protein</fullName>
    </submittedName>
</protein>
<dbReference type="Gene3D" id="1.10.630.10">
    <property type="entry name" value="Cytochrome P450"/>
    <property type="match status" value="1"/>
</dbReference>
<proteinExistence type="inferred from homology"/>
<keyword evidence="2" id="KW-0349">Heme</keyword>
<dbReference type="GO" id="GO:0016705">
    <property type="term" value="F:oxidoreductase activity, acting on paired donors, with incorporation or reduction of molecular oxygen"/>
    <property type="evidence" value="ECO:0007669"/>
    <property type="project" value="InterPro"/>
</dbReference>
<evidence type="ECO:0000256" key="4">
    <source>
        <dbReference type="ARBA" id="ARBA00023002"/>
    </source>
</evidence>
<dbReference type="PRINTS" id="PR00385">
    <property type="entry name" value="P450"/>
</dbReference>
<keyword evidence="5" id="KW-0408">Iron</keyword>
<evidence type="ECO:0000313" key="7">
    <source>
        <dbReference type="EMBL" id="CAB4815888.1"/>
    </source>
</evidence>
<dbReference type="InterPro" id="IPR017972">
    <property type="entry name" value="Cyt_P450_CS"/>
</dbReference>
<evidence type="ECO:0000256" key="2">
    <source>
        <dbReference type="ARBA" id="ARBA00022617"/>
    </source>
</evidence>
<evidence type="ECO:0000256" key="6">
    <source>
        <dbReference type="ARBA" id="ARBA00023033"/>
    </source>
</evidence>
<dbReference type="InterPro" id="IPR002397">
    <property type="entry name" value="Cyt_P450_B"/>
</dbReference>
<dbReference type="InterPro" id="IPR036396">
    <property type="entry name" value="Cyt_P450_sf"/>
</dbReference>
<dbReference type="PANTHER" id="PTHR46696">
    <property type="entry name" value="P450, PUTATIVE (EUROFUNG)-RELATED"/>
    <property type="match status" value="1"/>
</dbReference>
<dbReference type="Pfam" id="PF00067">
    <property type="entry name" value="p450"/>
    <property type="match status" value="2"/>
</dbReference>
<keyword evidence="4" id="KW-0560">Oxidoreductase</keyword>
<organism evidence="7">
    <name type="scientific">freshwater metagenome</name>
    <dbReference type="NCBI Taxonomy" id="449393"/>
    <lineage>
        <taxon>unclassified sequences</taxon>
        <taxon>metagenomes</taxon>
        <taxon>ecological metagenomes</taxon>
    </lineage>
</organism>
<keyword evidence="6" id="KW-0503">Monooxygenase</keyword>
<dbReference type="PRINTS" id="PR00359">
    <property type="entry name" value="BP450"/>
</dbReference>
<reference evidence="7" key="1">
    <citation type="submission" date="2020-05" db="EMBL/GenBank/DDBJ databases">
        <authorList>
            <person name="Chiriac C."/>
            <person name="Salcher M."/>
            <person name="Ghai R."/>
            <person name="Kavagutti S V."/>
        </authorList>
    </citation>
    <scope>NUCLEOTIDE SEQUENCE</scope>
</reference>
<dbReference type="PANTHER" id="PTHR46696:SF3">
    <property type="entry name" value="PULCHERRIMINIC ACID SYNTHASE"/>
    <property type="match status" value="1"/>
</dbReference>
<name>A0A6J6Z9R7_9ZZZZ</name>
<dbReference type="GO" id="GO:0020037">
    <property type="term" value="F:heme binding"/>
    <property type="evidence" value="ECO:0007669"/>
    <property type="project" value="InterPro"/>
</dbReference>
<dbReference type="FunFam" id="1.10.630.10:FF:000018">
    <property type="entry name" value="Cytochrome P450 monooxygenase"/>
    <property type="match status" value="1"/>
</dbReference>
<comment type="similarity">
    <text evidence="1">Belongs to the cytochrome P450 family.</text>
</comment>
<dbReference type="InterPro" id="IPR001128">
    <property type="entry name" value="Cyt_P450"/>
</dbReference>
<accession>A0A6J6Z9R7</accession>
<keyword evidence="3" id="KW-0479">Metal-binding</keyword>
<gene>
    <name evidence="7" type="ORF">UFOPK3139_00348</name>
</gene>
<dbReference type="GO" id="GO:0004497">
    <property type="term" value="F:monooxygenase activity"/>
    <property type="evidence" value="ECO:0007669"/>
    <property type="project" value="UniProtKB-KW"/>
</dbReference>
<dbReference type="PROSITE" id="PS00086">
    <property type="entry name" value="CYTOCHROME_P450"/>
    <property type="match status" value="1"/>
</dbReference>
<dbReference type="EMBL" id="CAFABA010000008">
    <property type="protein sequence ID" value="CAB4815888.1"/>
    <property type="molecule type" value="Genomic_DNA"/>
</dbReference>
<dbReference type="AlphaFoldDB" id="A0A6J6Z9R7"/>